<gene>
    <name evidence="2" type="ordered locus">DVU_2089</name>
</gene>
<feature type="region of interest" description="Disordered" evidence="1">
    <location>
        <begin position="1"/>
        <end position="31"/>
    </location>
</feature>
<organism evidence="2 3">
    <name type="scientific">Nitratidesulfovibrio vulgaris (strain ATCC 29579 / DSM 644 / CCUG 34227 / NCIMB 8303 / VKM B-1760 / Hildenborough)</name>
    <name type="common">Desulfovibrio vulgaris</name>
    <dbReference type="NCBI Taxonomy" id="882"/>
    <lineage>
        <taxon>Bacteria</taxon>
        <taxon>Pseudomonadati</taxon>
        <taxon>Thermodesulfobacteriota</taxon>
        <taxon>Desulfovibrionia</taxon>
        <taxon>Desulfovibrionales</taxon>
        <taxon>Desulfovibrionaceae</taxon>
        <taxon>Nitratidesulfovibrio</taxon>
    </lineage>
</organism>
<keyword evidence="3" id="KW-1185">Reference proteome</keyword>
<evidence type="ECO:0000313" key="3">
    <source>
        <dbReference type="Proteomes" id="UP000002194"/>
    </source>
</evidence>
<dbReference type="STRING" id="882.DVU_2089"/>
<reference evidence="2 3" key="1">
    <citation type="journal article" date="2004" name="Nat. Biotechnol.">
        <title>The genome sequence of the anaerobic, sulfate-reducing bacterium Desulfovibrio vulgaris Hildenborough.</title>
        <authorList>
            <person name="Heidelberg J.F."/>
            <person name="Seshadri R."/>
            <person name="Haveman S.A."/>
            <person name="Hemme C.L."/>
            <person name="Paulsen I.T."/>
            <person name="Kolonay J.F."/>
            <person name="Eisen J.A."/>
            <person name="Ward N."/>
            <person name="Methe B."/>
            <person name="Brinkac L.M."/>
            <person name="Daugherty S.C."/>
            <person name="Deboy R.T."/>
            <person name="Dodson R.J."/>
            <person name="Durkin A.S."/>
            <person name="Madupu R."/>
            <person name="Nelson W.C."/>
            <person name="Sullivan S.A."/>
            <person name="Fouts D."/>
            <person name="Haft D.H."/>
            <person name="Selengut J."/>
            <person name="Peterson J.D."/>
            <person name="Davidsen T.M."/>
            <person name="Zafar N."/>
            <person name="Zhou L."/>
            <person name="Radune D."/>
            <person name="Dimitrov G."/>
            <person name="Hance M."/>
            <person name="Tran K."/>
            <person name="Khouri H."/>
            <person name="Gill J."/>
            <person name="Utterback T.R."/>
            <person name="Feldblyum T.V."/>
            <person name="Wall J.D."/>
            <person name="Voordouw G."/>
            <person name="Fraser C.M."/>
        </authorList>
    </citation>
    <scope>NUCLEOTIDE SEQUENCE [LARGE SCALE GENOMIC DNA]</scope>
    <source>
        <strain evidence="3">ATCC 29579 / DSM 644 / NCIMB 8303 / VKM B-1760 / Hildenborough</strain>
    </source>
</reference>
<dbReference type="KEGG" id="dvu:DVU_2089"/>
<protein>
    <submittedName>
        <fullName evidence="2">Uncharacterized protein</fullName>
    </submittedName>
</protein>
<dbReference type="Proteomes" id="UP000002194">
    <property type="component" value="Chromosome"/>
</dbReference>
<dbReference type="HOGENOM" id="CLU_3060951_0_0_7"/>
<evidence type="ECO:0000313" key="2">
    <source>
        <dbReference type="EMBL" id="AAS96562.1"/>
    </source>
</evidence>
<evidence type="ECO:0000256" key="1">
    <source>
        <dbReference type="SAM" id="MobiDB-lite"/>
    </source>
</evidence>
<sequence>MTSSDSSRTGNDCPRRTRRHASKTVSPSSPSSVFHFIPCRYKKTNAHYQKIIL</sequence>
<dbReference type="EnsemblBacteria" id="AAS96562">
    <property type="protein sequence ID" value="AAS96562"/>
    <property type="gene ID" value="DVU_2089"/>
</dbReference>
<dbReference type="PaxDb" id="882-DVU_2089"/>
<dbReference type="AlphaFoldDB" id="Q72AA8"/>
<proteinExistence type="predicted"/>
<dbReference type="EMBL" id="AE017285">
    <property type="protein sequence ID" value="AAS96562.1"/>
    <property type="molecule type" value="Genomic_DNA"/>
</dbReference>
<name>Q72AA8_NITV2</name>
<accession>Q72AA8</accession>
<feature type="compositionally biased region" description="Polar residues" evidence="1">
    <location>
        <begin position="1"/>
        <end position="10"/>
    </location>
</feature>